<organism evidence="1 2">
    <name type="scientific">Azospirillum oryzae</name>
    <dbReference type="NCBI Taxonomy" id="286727"/>
    <lineage>
        <taxon>Bacteria</taxon>
        <taxon>Pseudomonadati</taxon>
        <taxon>Pseudomonadota</taxon>
        <taxon>Alphaproteobacteria</taxon>
        <taxon>Rhodospirillales</taxon>
        <taxon>Azospirillaceae</taxon>
        <taxon>Azospirillum</taxon>
    </lineage>
</organism>
<evidence type="ECO:0000313" key="1">
    <source>
        <dbReference type="EMBL" id="SMF92326.1"/>
    </source>
</evidence>
<dbReference type="Proteomes" id="UP000192936">
    <property type="component" value="Unassembled WGS sequence"/>
</dbReference>
<name>A0A1X7HU16_9PROT</name>
<gene>
    <name evidence="1" type="ORF">SAMN02982917_0562</name>
</gene>
<reference evidence="1 2" key="1">
    <citation type="submission" date="2017-04" db="EMBL/GenBank/DDBJ databases">
        <authorList>
            <person name="Afonso C.L."/>
            <person name="Miller P.J."/>
            <person name="Scott M.A."/>
            <person name="Spackman E."/>
            <person name="Goraichik I."/>
            <person name="Dimitrov K.M."/>
            <person name="Suarez D.L."/>
            <person name="Swayne D.E."/>
        </authorList>
    </citation>
    <scope>NUCLEOTIDE SEQUENCE [LARGE SCALE GENOMIC DNA]</scope>
    <source>
        <strain evidence="1 2">A2P</strain>
    </source>
</reference>
<dbReference type="EMBL" id="FXAK01000010">
    <property type="protein sequence ID" value="SMF92326.1"/>
    <property type="molecule type" value="Genomic_DNA"/>
</dbReference>
<dbReference type="AlphaFoldDB" id="A0A1X7HU16"/>
<dbReference type="RefSeq" id="WP_085092316.1">
    <property type="nucleotide sequence ID" value="NZ_FXAK01000010.1"/>
</dbReference>
<protein>
    <submittedName>
        <fullName evidence="1">Uncharacterized protein</fullName>
    </submittedName>
</protein>
<sequence>MSNLDYDPHTHDMSIIMLRVSILDDLVRAKLKELGMTDYPPSPATTDYEREKEAMRLRIEALQPGERLAYHIGTIMWDLPRCPNLRARCAAVREAVEAGIASKQPQQKCSAGYRYLVIRNGLVS</sequence>
<accession>A0A1X7HU16</accession>
<proteinExistence type="predicted"/>
<evidence type="ECO:0000313" key="2">
    <source>
        <dbReference type="Proteomes" id="UP000192936"/>
    </source>
</evidence>
<dbReference type="STRING" id="286727.SAMN02982917_0562"/>